<feature type="region of interest" description="Disordered" evidence="1">
    <location>
        <begin position="190"/>
        <end position="231"/>
    </location>
</feature>
<protein>
    <submittedName>
        <fullName evidence="2">Uncharacterized protein</fullName>
    </submittedName>
</protein>
<sequence length="231" mass="24396">MTLVPSFDPRPSKVRIAEARVAGDDALTALMTEIAVDRAAIEGACTHADLYLAGFTLPEIARIAPVVGSRGEHDGDHTDAPPPFDAAAIIALPRPGQSEAMPNYMRNILLGEPLYPSMGDGPTAPPLGEHGAGDVDSLDDGLTENLGGNASRRTDAVQAGDGAIDRRLFDGGKTAFVEGNTIERHLDDSLVGRADDHSQELARQPQGSRIHRKSSAKASSLNPRPRRIKAA</sequence>
<dbReference type="STRING" id="1123029.SAMN02745172_02489"/>
<dbReference type="EMBL" id="FRXO01000004">
    <property type="protein sequence ID" value="SHO65842.1"/>
    <property type="molecule type" value="Genomic_DNA"/>
</dbReference>
<dbReference type="Proteomes" id="UP000186406">
    <property type="component" value="Unassembled WGS sequence"/>
</dbReference>
<evidence type="ECO:0000313" key="2">
    <source>
        <dbReference type="EMBL" id="SHO65842.1"/>
    </source>
</evidence>
<feature type="compositionally biased region" description="Basic and acidic residues" evidence="1">
    <location>
        <begin position="190"/>
        <end position="200"/>
    </location>
</feature>
<dbReference type="AlphaFoldDB" id="A0A1M7ZM08"/>
<name>A0A1M7ZM08_9HYPH</name>
<feature type="region of interest" description="Disordered" evidence="1">
    <location>
        <begin position="119"/>
        <end position="158"/>
    </location>
</feature>
<reference evidence="2 3" key="1">
    <citation type="submission" date="2016-12" db="EMBL/GenBank/DDBJ databases">
        <authorList>
            <person name="Song W.-J."/>
            <person name="Kurnit D.M."/>
        </authorList>
    </citation>
    <scope>NUCLEOTIDE SEQUENCE [LARGE SCALE GENOMIC DNA]</scope>
    <source>
        <strain evidence="2 3">DSM 19599</strain>
    </source>
</reference>
<proteinExistence type="predicted"/>
<dbReference type="RefSeq" id="WP_073629045.1">
    <property type="nucleotide sequence ID" value="NZ_FRXO01000004.1"/>
</dbReference>
<keyword evidence="3" id="KW-1185">Reference proteome</keyword>
<gene>
    <name evidence="2" type="ORF">SAMN02745172_02489</name>
</gene>
<accession>A0A1M7ZM08</accession>
<organism evidence="2 3">
    <name type="scientific">Pseudoxanthobacter soli DSM 19599</name>
    <dbReference type="NCBI Taxonomy" id="1123029"/>
    <lineage>
        <taxon>Bacteria</taxon>
        <taxon>Pseudomonadati</taxon>
        <taxon>Pseudomonadota</taxon>
        <taxon>Alphaproteobacteria</taxon>
        <taxon>Hyphomicrobiales</taxon>
        <taxon>Segnochrobactraceae</taxon>
        <taxon>Pseudoxanthobacter</taxon>
    </lineage>
</organism>
<evidence type="ECO:0000256" key="1">
    <source>
        <dbReference type="SAM" id="MobiDB-lite"/>
    </source>
</evidence>
<evidence type="ECO:0000313" key="3">
    <source>
        <dbReference type="Proteomes" id="UP000186406"/>
    </source>
</evidence>